<reference evidence="1 2" key="1">
    <citation type="submission" date="2020-03" db="EMBL/GenBank/DDBJ databases">
        <title>Sphingomonas sp. nov., isolated from fish.</title>
        <authorList>
            <person name="Hyun D.-W."/>
            <person name="Bae J.-W."/>
        </authorList>
    </citation>
    <scope>NUCLEOTIDE SEQUENCE [LARGE SCALE GENOMIC DNA]</scope>
    <source>
        <strain evidence="1 2">HDW15B</strain>
    </source>
</reference>
<name>A0A6G7YN39_9SPHN</name>
<dbReference type="AlphaFoldDB" id="A0A6G7YN39"/>
<dbReference type="KEGG" id="spii:G7077_03755"/>
<evidence type="ECO:0000313" key="1">
    <source>
        <dbReference type="EMBL" id="QIK78158.1"/>
    </source>
</evidence>
<protein>
    <submittedName>
        <fullName evidence="1">Uncharacterized protein</fullName>
    </submittedName>
</protein>
<dbReference type="Proteomes" id="UP000503222">
    <property type="component" value="Chromosome"/>
</dbReference>
<proteinExistence type="predicted"/>
<dbReference type="EMBL" id="CP049869">
    <property type="protein sequence ID" value="QIK78158.1"/>
    <property type="molecule type" value="Genomic_DNA"/>
</dbReference>
<accession>A0A6G7YN39</accession>
<gene>
    <name evidence="1" type="ORF">G7077_03755</name>
</gene>
<dbReference type="RefSeq" id="WP_166410551.1">
    <property type="nucleotide sequence ID" value="NZ_CP049869.1"/>
</dbReference>
<keyword evidence="2" id="KW-1185">Reference proteome</keyword>
<evidence type="ECO:0000313" key="2">
    <source>
        <dbReference type="Proteomes" id="UP000503222"/>
    </source>
</evidence>
<sequence>MHRKDVDQLDPTRTYWVVAVTSPERNWSGAPGCRRGSRFLVDADTLRASAQDFTAFDSQSECLRWVMAHRSDLNRSMPLAKPRPVPLAQWLLGLD</sequence>
<organism evidence="1 2">
    <name type="scientific">Sphingomonas piscis</name>
    <dbReference type="NCBI Taxonomy" id="2714943"/>
    <lineage>
        <taxon>Bacteria</taxon>
        <taxon>Pseudomonadati</taxon>
        <taxon>Pseudomonadota</taxon>
        <taxon>Alphaproteobacteria</taxon>
        <taxon>Sphingomonadales</taxon>
        <taxon>Sphingomonadaceae</taxon>
        <taxon>Sphingomonas</taxon>
    </lineage>
</organism>